<dbReference type="Proteomes" id="UP000664480">
    <property type="component" value="Unassembled WGS sequence"/>
</dbReference>
<comment type="caution">
    <text evidence="1">The sequence shown here is derived from an EMBL/GenBank/DDBJ whole genome shotgun (WGS) entry which is preliminary data.</text>
</comment>
<dbReference type="RefSeq" id="WP_206588835.1">
    <property type="nucleotide sequence ID" value="NZ_JAFKCU010000009.1"/>
</dbReference>
<organism evidence="1 2">
    <name type="scientific">Algoriphagus pacificus</name>
    <dbReference type="NCBI Taxonomy" id="2811234"/>
    <lineage>
        <taxon>Bacteria</taxon>
        <taxon>Pseudomonadati</taxon>
        <taxon>Bacteroidota</taxon>
        <taxon>Cytophagia</taxon>
        <taxon>Cytophagales</taxon>
        <taxon>Cyclobacteriaceae</taxon>
        <taxon>Algoriphagus</taxon>
    </lineage>
</organism>
<sequence length="147" mass="17058">MNNTELKQKLAMLNEDTEASFGIMTPQHMVEHLTVTVKLSSGRISYPAFTPSEKQLGYKEALLNTDLEFPKGIKAPGLGDQLMPLKYENLEHAKEGLIKSLEEYDSFFKENPTAQTTHPRFGFLTFEEWELFHPKHFKHHFSQFNIW</sequence>
<dbReference type="Pfam" id="PF07606">
    <property type="entry name" value="DUF1569"/>
    <property type="match status" value="1"/>
</dbReference>
<name>A0ABS3CNX5_9BACT</name>
<dbReference type="EMBL" id="JAFKCU010000009">
    <property type="protein sequence ID" value="MBN7818171.1"/>
    <property type="molecule type" value="Genomic_DNA"/>
</dbReference>
<keyword evidence="2" id="KW-1185">Reference proteome</keyword>
<accession>A0ABS3CNX5</accession>
<proteinExistence type="predicted"/>
<reference evidence="1 2" key="1">
    <citation type="submission" date="2021-03" db="EMBL/GenBank/DDBJ databases">
        <title>novel species isolated from a fishpond in China.</title>
        <authorList>
            <person name="Lu H."/>
            <person name="Cai Z."/>
        </authorList>
    </citation>
    <scope>NUCLEOTIDE SEQUENCE [LARGE SCALE GENOMIC DNA]</scope>
    <source>
        <strain evidence="1 2">YJ13C</strain>
    </source>
</reference>
<gene>
    <name evidence="1" type="ORF">J0A69_22240</name>
</gene>
<evidence type="ECO:0008006" key="3">
    <source>
        <dbReference type="Google" id="ProtNLM"/>
    </source>
</evidence>
<protein>
    <recommendedName>
        <fullName evidence="3">Oxepin-CoA hydrolase / 3-oxo-5,6-dehydrosuberyl-CoA semialdehyde dehydrogenase</fullName>
    </recommendedName>
</protein>
<evidence type="ECO:0000313" key="2">
    <source>
        <dbReference type="Proteomes" id="UP000664480"/>
    </source>
</evidence>
<dbReference type="Gene3D" id="1.20.120.450">
    <property type="entry name" value="dinb family like domain"/>
    <property type="match status" value="1"/>
</dbReference>
<dbReference type="InterPro" id="IPR034660">
    <property type="entry name" value="DinB/YfiT-like"/>
</dbReference>
<dbReference type="InterPro" id="IPR011463">
    <property type="entry name" value="DUF1569"/>
</dbReference>
<evidence type="ECO:0000313" key="1">
    <source>
        <dbReference type="EMBL" id="MBN7818171.1"/>
    </source>
</evidence>